<dbReference type="AlphaFoldDB" id="A0A1Y2E6R2"/>
<dbReference type="OrthoDB" id="4773700at2759"/>
<dbReference type="Proteomes" id="UP000193689">
    <property type="component" value="Unassembled WGS sequence"/>
</dbReference>
<dbReference type="GeneID" id="63781428"/>
<accession>A0A1Y2E6R2</accession>
<feature type="region of interest" description="Disordered" evidence="1">
    <location>
        <begin position="71"/>
        <end position="196"/>
    </location>
</feature>
<dbReference type="EMBL" id="MCFJ01000004">
    <property type="protein sequence ID" value="ORY67024.1"/>
    <property type="molecule type" value="Genomic_DNA"/>
</dbReference>
<dbReference type="InParanoid" id="A0A1Y2E6R2"/>
<evidence type="ECO:0000313" key="2">
    <source>
        <dbReference type="EMBL" id="ORY67024.1"/>
    </source>
</evidence>
<organism evidence="2 3">
    <name type="scientific">Pseudomassariella vexata</name>
    <dbReference type="NCBI Taxonomy" id="1141098"/>
    <lineage>
        <taxon>Eukaryota</taxon>
        <taxon>Fungi</taxon>
        <taxon>Dikarya</taxon>
        <taxon>Ascomycota</taxon>
        <taxon>Pezizomycotina</taxon>
        <taxon>Sordariomycetes</taxon>
        <taxon>Xylariomycetidae</taxon>
        <taxon>Amphisphaeriales</taxon>
        <taxon>Pseudomassariaceae</taxon>
        <taxon>Pseudomassariella</taxon>
    </lineage>
</organism>
<feature type="compositionally biased region" description="Basic and acidic residues" evidence="1">
    <location>
        <begin position="172"/>
        <end position="186"/>
    </location>
</feature>
<feature type="compositionally biased region" description="Basic and acidic residues" evidence="1">
    <location>
        <begin position="92"/>
        <end position="101"/>
    </location>
</feature>
<protein>
    <submittedName>
        <fullName evidence="2">Uncharacterized protein</fullName>
    </submittedName>
</protein>
<feature type="compositionally biased region" description="Acidic residues" evidence="1">
    <location>
        <begin position="137"/>
        <end position="155"/>
    </location>
</feature>
<dbReference type="RefSeq" id="XP_040717648.1">
    <property type="nucleotide sequence ID" value="XM_040865216.1"/>
</dbReference>
<name>A0A1Y2E6R2_9PEZI</name>
<gene>
    <name evidence="2" type="ORF">BCR38DRAFT_522048</name>
</gene>
<evidence type="ECO:0000256" key="1">
    <source>
        <dbReference type="SAM" id="MobiDB-lite"/>
    </source>
</evidence>
<feature type="compositionally biased region" description="Basic residues" evidence="1">
    <location>
        <begin position="159"/>
        <end position="171"/>
    </location>
</feature>
<evidence type="ECO:0000313" key="3">
    <source>
        <dbReference type="Proteomes" id="UP000193689"/>
    </source>
</evidence>
<reference evidence="2 3" key="1">
    <citation type="submission" date="2016-07" db="EMBL/GenBank/DDBJ databases">
        <title>Pervasive Adenine N6-methylation of Active Genes in Fungi.</title>
        <authorList>
            <consortium name="DOE Joint Genome Institute"/>
            <person name="Mondo S.J."/>
            <person name="Dannebaum R.O."/>
            <person name="Kuo R.C."/>
            <person name="Labutti K."/>
            <person name="Haridas S."/>
            <person name="Kuo A."/>
            <person name="Salamov A."/>
            <person name="Ahrendt S.R."/>
            <person name="Lipzen A."/>
            <person name="Sullivan W."/>
            <person name="Andreopoulos W.B."/>
            <person name="Clum A."/>
            <person name="Lindquist E."/>
            <person name="Daum C."/>
            <person name="Ramamoorthy G.K."/>
            <person name="Gryganskyi A."/>
            <person name="Culley D."/>
            <person name="Magnuson J.K."/>
            <person name="James T.Y."/>
            <person name="O'Malley M.A."/>
            <person name="Stajich J.E."/>
            <person name="Spatafora J.W."/>
            <person name="Visel A."/>
            <person name="Grigoriev I.V."/>
        </authorList>
    </citation>
    <scope>NUCLEOTIDE SEQUENCE [LARGE SCALE GENOMIC DNA]</scope>
    <source>
        <strain evidence="2 3">CBS 129021</strain>
    </source>
</reference>
<comment type="caution">
    <text evidence="2">The sequence shown here is derived from an EMBL/GenBank/DDBJ whole genome shotgun (WGS) entry which is preliminary data.</text>
</comment>
<proteinExistence type="predicted"/>
<feature type="compositionally biased region" description="Acidic residues" evidence="1">
    <location>
        <begin position="187"/>
        <end position="196"/>
    </location>
</feature>
<sequence>MADGTKDSTKDKWTTDVTNKMLFTILSQNNPDLSVSGWKDIIDKMNMGVPSGTYTGPALKQQYGKLRKQFLDANPGMPATGEDSKTTATLGPEKRARKTVDNGDDDGDEAKNEDGEGFQPKKKRKVLLTKATGKEDGDGDDSKDDAKDEDVEVEEEKPKKKVAARKPRATKAKKEVKSEEQVKDEVAINDDAEMDV</sequence>
<keyword evidence="3" id="KW-1185">Reference proteome</keyword>